<feature type="transmembrane region" description="Helical" evidence="2">
    <location>
        <begin position="146"/>
        <end position="164"/>
    </location>
</feature>
<feature type="transmembrane region" description="Helical" evidence="2">
    <location>
        <begin position="475"/>
        <end position="492"/>
    </location>
</feature>
<evidence type="ECO:0000313" key="4">
    <source>
        <dbReference type="Proteomes" id="UP000050454"/>
    </source>
</evidence>
<dbReference type="InterPro" id="IPR052724">
    <property type="entry name" value="GT117_domain-containing"/>
</dbReference>
<keyword evidence="2" id="KW-1133">Transmembrane helix</keyword>
<proteinExistence type="predicted"/>
<dbReference type="GO" id="GO:0016740">
    <property type="term" value="F:transferase activity"/>
    <property type="evidence" value="ECO:0007669"/>
    <property type="project" value="UniProtKB-KW"/>
</dbReference>
<feature type="transmembrane region" description="Helical" evidence="2">
    <location>
        <begin position="499"/>
        <end position="516"/>
    </location>
</feature>
<name>A0A0P7CBN4_9BACT</name>
<feature type="transmembrane region" description="Helical" evidence="2">
    <location>
        <begin position="49"/>
        <end position="67"/>
    </location>
</feature>
<dbReference type="OrthoDB" id="9807602at2"/>
<evidence type="ECO:0000256" key="1">
    <source>
        <dbReference type="PROSITE-ProRule" id="PRU00339"/>
    </source>
</evidence>
<evidence type="ECO:0000313" key="3">
    <source>
        <dbReference type="EMBL" id="KPM50113.1"/>
    </source>
</evidence>
<dbReference type="InterPro" id="IPR021280">
    <property type="entry name" value="TMEM260-like"/>
</dbReference>
<keyword evidence="2" id="KW-0472">Membrane</keyword>
<keyword evidence="4" id="KW-1185">Reference proteome</keyword>
<dbReference type="PROSITE" id="PS50005">
    <property type="entry name" value="TPR"/>
    <property type="match status" value="1"/>
</dbReference>
<feature type="repeat" description="TPR" evidence="1">
    <location>
        <begin position="861"/>
        <end position="894"/>
    </location>
</feature>
<dbReference type="Proteomes" id="UP000050454">
    <property type="component" value="Unassembled WGS sequence"/>
</dbReference>
<dbReference type="RefSeq" id="WP_055145058.1">
    <property type="nucleotide sequence ID" value="NZ_JXSZ01000005.1"/>
</dbReference>
<accession>A0A0P7CBN4</accession>
<evidence type="ECO:0000256" key="2">
    <source>
        <dbReference type="SAM" id="Phobius"/>
    </source>
</evidence>
<dbReference type="PANTHER" id="PTHR16214:SF3">
    <property type="entry name" value="TRANSMEMBRANE PROTEIN 260"/>
    <property type="match status" value="1"/>
</dbReference>
<keyword evidence="2" id="KW-0812">Transmembrane</keyword>
<feature type="transmembrane region" description="Helical" evidence="2">
    <location>
        <begin position="564"/>
        <end position="583"/>
    </location>
</feature>
<dbReference type="EMBL" id="LGTQ01000005">
    <property type="protein sequence ID" value="KPM50113.1"/>
    <property type="molecule type" value="Genomic_DNA"/>
</dbReference>
<feature type="transmembrane region" description="Helical" evidence="2">
    <location>
        <begin position="219"/>
        <end position="247"/>
    </location>
</feature>
<gene>
    <name evidence="3" type="ORF">AFM12_01945</name>
</gene>
<organism evidence="3 4">
    <name type="scientific">Jiulongibacter sediminis</name>
    <dbReference type="NCBI Taxonomy" id="1605367"/>
    <lineage>
        <taxon>Bacteria</taxon>
        <taxon>Pseudomonadati</taxon>
        <taxon>Bacteroidota</taxon>
        <taxon>Cytophagia</taxon>
        <taxon>Cytophagales</taxon>
        <taxon>Leadbetterellaceae</taxon>
        <taxon>Jiulongibacter</taxon>
    </lineage>
</organism>
<keyword evidence="1" id="KW-0802">TPR repeat</keyword>
<dbReference type="PANTHER" id="PTHR16214">
    <property type="entry name" value="TRANSMEMBRANE PROTEIN 260"/>
    <property type="match status" value="1"/>
</dbReference>
<feature type="transmembrane region" description="Helical" evidence="2">
    <location>
        <begin position="259"/>
        <end position="279"/>
    </location>
</feature>
<feature type="transmembrane region" description="Helical" evidence="2">
    <location>
        <begin position="74"/>
        <end position="97"/>
    </location>
</feature>
<feature type="transmembrane region" description="Helical" evidence="2">
    <location>
        <begin position="117"/>
        <end position="134"/>
    </location>
</feature>
<feature type="transmembrane region" description="Helical" evidence="2">
    <location>
        <begin position="176"/>
        <end position="207"/>
    </location>
</feature>
<dbReference type="AlphaFoldDB" id="A0A0P7CBN4"/>
<dbReference type="PATRIC" id="fig|1605367.3.peg.1730"/>
<dbReference type="Pfam" id="PF11028">
    <property type="entry name" value="TMEM260-like"/>
    <property type="match status" value="1"/>
</dbReference>
<dbReference type="InterPro" id="IPR019734">
    <property type="entry name" value="TPR_rpt"/>
</dbReference>
<feature type="transmembrane region" description="Helical" evidence="2">
    <location>
        <begin position="291"/>
        <end position="311"/>
    </location>
</feature>
<feature type="transmembrane region" description="Helical" evidence="2">
    <location>
        <begin position="528"/>
        <end position="552"/>
    </location>
</feature>
<protein>
    <submittedName>
        <fullName evidence="3">Glycosyltransferase</fullName>
    </submittedName>
</protein>
<reference evidence="3 4" key="1">
    <citation type="submission" date="2015-07" db="EMBL/GenBank/DDBJ databases">
        <title>The draft genome sequence of Leadbetterella sp. JN14-9.</title>
        <authorList>
            <person name="Liu Y."/>
            <person name="Du J."/>
            <person name="Shao Z."/>
        </authorList>
    </citation>
    <scope>NUCLEOTIDE SEQUENCE [LARGE SCALE GENOMIC DNA]</scope>
    <source>
        <strain evidence="3 4">JN14-9</strain>
    </source>
</reference>
<comment type="caution">
    <text evidence="3">The sequence shown here is derived from an EMBL/GenBank/DDBJ whole genome shotgun (WGS) entry which is preliminary data.</text>
</comment>
<dbReference type="STRING" id="1605367.AFM12_01945"/>
<sequence>MDFKKLNTIGGWVAFLIALVTYTMTVEPTASFWDCGEFIACAYKLQVPHPAGAPFFLLLGRLASLFAGGNVENVALMINMLSVLASAFTILFMFWSISLLARKIVGKKASELNGSEIIMVMGASMVGSLVYTWSDSFWFSAVEAEVYAMSSFFTAIVIWAVLKWELIEDEAAANKWLIFVAYLVGLSIGVHLLNLVTIPALGLWIYYKKSKKVSWAGGISAFVIGLIILGVVMVGVITGIPSFSFAFDKFFVNTLGMPFGSGMIFFILALIAALVYGIIRTAKTGKVWVNTALLSFAFILVGYSTYTVALIRSNYNPPINENDPSDVLGFTYYLKREQYGSRPLMYGPVFSSRLTAIDRGAPSYKMGEENYEIYDYTPEYTWANEMLLPRVWSQDPNHVRLYRSKLGLNETQVPKMGDNLRFMFSHQLGHMYWRYFLWNFWGRASDIEGSSATDIFESNAELPDSIQNNRGRTNFYALPIILGIIGLLYQYFKRDRDFIVMGLLFLLTGMGLVVYLNSPPVEPRERDYIYVGSFYIFAMWAGLGVMGLADWAMKFLKAGSTKSVLASVVGLLVPVQMVTQTWAGHDRSDRVHQVDFAKNLLNSVAPNAILFTGGDNDTFPLWYAQEVEGIRTDVRVCNLSLLGTDWYIDQMKRKTYESEALPISFTKDMVLKGVNDQIPFVENPNEQVKAGINLKQYLGLVRNNERAIQMAVSSGEMINTLPSSNLFLEYDPEAVKAAGFVPEEYEAGLSGIMRWSIGERDLLKNDLMVLDIIAQNNWERPIYFGGTLAPSAYLNLKDHMQLEGYAYRLTPVKIQGARDGVVNTEVMYNKVMNEFAWRNLDNPNVYYDSETYLKVPIITARYAFLRLADQLVREGDSDRAEQVLDRCLEVMPNEAVPYDQLAANFTTFYYAIDKPEKAKAISDVIAKRADQELTYFINKSKSGNISEWGADNVQQFIQSNLRDLNMIVNITERDDQALANEYRAIYDKHSAAIQ</sequence>
<keyword evidence="3" id="KW-0808">Transferase</keyword>